<proteinExistence type="predicted"/>
<gene>
    <name evidence="1" type="ORF">NPIL_664041</name>
</gene>
<dbReference type="AlphaFoldDB" id="A0A8X6TDE6"/>
<keyword evidence="2" id="KW-1185">Reference proteome</keyword>
<accession>A0A8X6TDE6</accession>
<dbReference type="Proteomes" id="UP000887013">
    <property type="component" value="Unassembled WGS sequence"/>
</dbReference>
<comment type="caution">
    <text evidence="1">The sequence shown here is derived from an EMBL/GenBank/DDBJ whole genome shotgun (WGS) entry which is preliminary data.</text>
</comment>
<reference evidence="1" key="1">
    <citation type="submission" date="2020-08" db="EMBL/GenBank/DDBJ databases">
        <title>Multicomponent nature underlies the extraordinary mechanical properties of spider dragline silk.</title>
        <authorList>
            <person name="Kono N."/>
            <person name="Nakamura H."/>
            <person name="Mori M."/>
            <person name="Yoshida Y."/>
            <person name="Ohtoshi R."/>
            <person name="Malay A.D."/>
            <person name="Moran D.A.P."/>
            <person name="Tomita M."/>
            <person name="Numata K."/>
            <person name="Arakawa K."/>
        </authorList>
    </citation>
    <scope>NUCLEOTIDE SEQUENCE</scope>
</reference>
<organism evidence="1 2">
    <name type="scientific">Nephila pilipes</name>
    <name type="common">Giant wood spider</name>
    <name type="synonym">Nephila maculata</name>
    <dbReference type="NCBI Taxonomy" id="299642"/>
    <lineage>
        <taxon>Eukaryota</taxon>
        <taxon>Metazoa</taxon>
        <taxon>Ecdysozoa</taxon>
        <taxon>Arthropoda</taxon>
        <taxon>Chelicerata</taxon>
        <taxon>Arachnida</taxon>
        <taxon>Araneae</taxon>
        <taxon>Araneomorphae</taxon>
        <taxon>Entelegynae</taxon>
        <taxon>Araneoidea</taxon>
        <taxon>Nephilidae</taxon>
        <taxon>Nephila</taxon>
    </lineage>
</organism>
<evidence type="ECO:0000313" key="2">
    <source>
        <dbReference type="Proteomes" id="UP000887013"/>
    </source>
</evidence>
<protein>
    <submittedName>
        <fullName evidence="1">Uncharacterized protein</fullName>
    </submittedName>
</protein>
<sequence length="147" mass="16647">MEDEYLFLMSSWLRAATSSHLKSSLAAATGSLGSQPTLGRILCGGLLHARRPVLEAAKELVYMFMALDLKFAPPSSVDHKSLHSTTTTSTNHQRLALYANRKFFREMEKFRPSSPNPYRSMHAQLRRIAQILPTLCYLQPLQNFYNS</sequence>
<evidence type="ECO:0000313" key="1">
    <source>
        <dbReference type="EMBL" id="GFS96382.1"/>
    </source>
</evidence>
<dbReference type="EMBL" id="BMAW01005886">
    <property type="protein sequence ID" value="GFS96382.1"/>
    <property type="molecule type" value="Genomic_DNA"/>
</dbReference>
<name>A0A8X6TDE6_NEPPI</name>